<evidence type="ECO:0000256" key="2">
    <source>
        <dbReference type="HAMAP-Rule" id="MF_01477"/>
    </source>
</evidence>
<dbReference type="GO" id="GO:0005737">
    <property type="term" value="C:cytoplasm"/>
    <property type="evidence" value="ECO:0007669"/>
    <property type="project" value="UniProtKB-SubCell"/>
</dbReference>
<dbReference type="GO" id="GO:0090071">
    <property type="term" value="P:negative regulation of ribosome biogenesis"/>
    <property type="evidence" value="ECO:0007669"/>
    <property type="project" value="UniProtKB-UniRule"/>
</dbReference>
<dbReference type="RefSeq" id="WP_084446294.1">
    <property type="nucleotide sequence ID" value="NZ_FWWW01000073.1"/>
</dbReference>
<comment type="function">
    <text evidence="2">Functions as a ribosomal silencing factor. Interacts with ribosomal protein uL14 (rplN), blocking formation of intersubunit bridge B8. Prevents association of the 30S and 50S ribosomal subunits and the formation of functional ribosomes, thus repressing translation.</text>
</comment>
<evidence type="ECO:0000313" key="3">
    <source>
        <dbReference type="EMBL" id="SMB96781.1"/>
    </source>
</evidence>
<dbReference type="NCBIfam" id="TIGR00090">
    <property type="entry name" value="rsfS_iojap_ybeB"/>
    <property type="match status" value="1"/>
</dbReference>
<reference evidence="3 4" key="1">
    <citation type="submission" date="2017-04" db="EMBL/GenBank/DDBJ databases">
        <authorList>
            <person name="Afonso C.L."/>
            <person name="Miller P.J."/>
            <person name="Scott M.A."/>
            <person name="Spackman E."/>
            <person name="Goraichik I."/>
            <person name="Dimitrov K.M."/>
            <person name="Suarez D.L."/>
            <person name="Swayne D.E."/>
        </authorList>
    </citation>
    <scope>NUCLEOTIDE SEQUENCE [LARGE SCALE GENOMIC DNA]</scope>
    <source>
        <strain evidence="3 4">DSM 11622</strain>
    </source>
</reference>
<keyword evidence="4" id="KW-1185">Reference proteome</keyword>
<dbReference type="HAMAP" id="MF_01477">
    <property type="entry name" value="Iojap_RsfS"/>
    <property type="match status" value="1"/>
</dbReference>
<dbReference type="STRING" id="645990.SAMN00120144_2995"/>
<dbReference type="Gene3D" id="3.30.460.10">
    <property type="entry name" value="Beta Polymerase, domain 2"/>
    <property type="match status" value="1"/>
</dbReference>
<comment type="subcellular location">
    <subcellularLocation>
        <location evidence="2">Cytoplasm</location>
    </subcellularLocation>
</comment>
<evidence type="ECO:0000313" key="4">
    <source>
        <dbReference type="Proteomes" id="UP000192266"/>
    </source>
</evidence>
<dbReference type="AlphaFoldDB" id="A0A1W1VUK3"/>
<accession>A0A1W1VUK3</accession>
<dbReference type="InterPro" id="IPR043519">
    <property type="entry name" value="NT_sf"/>
</dbReference>
<dbReference type="PANTHER" id="PTHR21043">
    <property type="entry name" value="IOJAP SUPERFAMILY ORTHOLOG"/>
    <property type="match status" value="1"/>
</dbReference>
<dbReference type="InterPro" id="IPR004394">
    <property type="entry name" value="Iojap/RsfS/C7orf30"/>
</dbReference>
<gene>
    <name evidence="2" type="primary">rsfS</name>
    <name evidence="3" type="ORF">SAMN00120144_2995</name>
</gene>
<dbReference type="PANTHER" id="PTHR21043:SF0">
    <property type="entry name" value="MITOCHONDRIAL ASSEMBLY OF RIBOSOMAL LARGE SUBUNIT PROTEIN 1"/>
    <property type="match status" value="1"/>
</dbReference>
<keyword evidence="2" id="KW-0963">Cytoplasm</keyword>
<organism evidence="3 4">
    <name type="scientific">Hymenobacter roseosalivarius DSM 11622</name>
    <dbReference type="NCBI Taxonomy" id="645990"/>
    <lineage>
        <taxon>Bacteria</taxon>
        <taxon>Pseudomonadati</taxon>
        <taxon>Bacteroidota</taxon>
        <taxon>Cytophagia</taxon>
        <taxon>Cytophagales</taxon>
        <taxon>Hymenobacteraceae</taxon>
        <taxon>Hymenobacter</taxon>
    </lineage>
</organism>
<dbReference type="Proteomes" id="UP000192266">
    <property type="component" value="Unassembled WGS sequence"/>
</dbReference>
<protein>
    <recommendedName>
        <fullName evidence="2">Ribosomal silencing factor RsfS</fullName>
    </recommendedName>
</protein>
<comment type="similarity">
    <text evidence="1 2">Belongs to the Iojap/RsfS family.</text>
</comment>
<dbReference type="GO" id="GO:0042256">
    <property type="term" value="P:cytosolic ribosome assembly"/>
    <property type="evidence" value="ECO:0007669"/>
    <property type="project" value="UniProtKB-UniRule"/>
</dbReference>
<dbReference type="Pfam" id="PF02410">
    <property type="entry name" value="RsfS"/>
    <property type="match status" value="1"/>
</dbReference>
<evidence type="ECO:0000256" key="1">
    <source>
        <dbReference type="ARBA" id="ARBA00010574"/>
    </source>
</evidence>
<name>A0A1W1VUK3_9BACT</name>
<keyword evidence="2" id="KW-0678">Repressor</keyword>
<proteinExistence type="inferred from homology"/>
<sequence>MKSTLVRQDSDSLADVVVRGMQEKKAVDIVVLNLKELKNAVADYFVICSASSDTQLDAIARSVEEEVEKVTGQNPWQTEGRTNREWVLLDYVDVVVHVFLRDRRQFYALEELWGDADIKYLEEENVVVPNAVGPNK</sequence>
<dbReference type="GO" id="GO:0017148">
    <property type="term" value="P:negative regulation of translation"/>
    <property type="evidence" value="ECO:0007669"/>
    <property type="project" value="UniProtKB-UniRule"/>
</dbReference>
<keyword evidence="2" id="KW-0810">Translation regulation</keyword>
<comment type="subunit">
    <text evidence="2">Interacts with ribosomal protein uL14 (rplN).</text>
</comment>
<dbReference type="EMBL" id="FWWW01000073">
    <property type="protein sequence ID" value="SMB96781.1"/>
    <property type="molecule type" value="Genomic_DNA"/>
</dbReference>
<dbReference type="GO" id="GO:0043023">
    <property type="term" value="F:ribosomal large subunit binding"/>
    <property type="evidence" value="ECO:0007669"/>
    <property type="project" value="TreeGrafter"/>
</dbReference>
<dbReference type="OrthoDB" id="9793681at2"/>
<dbReference type="SUPFAM" id="SSF81301">
    <property type="entry name" value="Nucleotidyltransferase"/>
    <property type="match status" value="1"/>
</dbReference>